<dbReference type="InterPro" id="IPR012337">
    <property type="entry name" value="RNaseH-like_sf"/>
</dbReference>
<feature type="region of interest" description="Disordered" evidence="1">
    <location>
        <begin position="142"/>
        <end position="164"/>
    </location>
</feature>
<protein>
    <recommendedName>
        <fullName evidence="4">HAT C-terminal dimerisation domain-containing protein</fullName>
    </recommendedName>
</protein>
<dbReference type="Proteomes" id="UP000799118">
    <property type="component" value="Unassembled WGS sequence"/>
</dbReference>
<name>A0A6A4GAB4_9AGAR</name>
<dbReference type="AlphaFoldDB" id="A0A6A4GAB4"/>
<feature type="compositionally biased region" description="Acidic residues" evidence="1">
    <location>
        <begin position="142"/>
        <end position="151"/>
    </location>
</feature>
<evidence type="ECO:0000313" key="3">
    <source>
        <dbReference type="Proteomes" id="UP000799118"/>
    </source>
</evidence>
<feature type="region of interest" description="Disordered" evidence="1">
    <location>
        <begin position="102"/>
        <end position="127"/>
    </location>
</feature>
<proteinExistence type="predicted"/>
<dbReference type="OrthoDB" id="3270520at2759"/>
<dbReference type="SUPFAM" id="SSF53098">
    <property type="entry name" value="Ribonuclease H-like"/>
    <property type="match status" value="1"/>
</dbReference>
<evidence type="ECO:0008006" key="4">
    <source>
        <dbReference type="Google" id="ProtNLM"/>
    </source>
</evidence>
<keyword evidence="3" id="KW-1185">Reference proteome</keyword>
<accession>A0A6A4GAB4</accession>
<evidence type="ECO:0000256" key="1">
    <source>
        <dbReference type="SAM" id="MobiDB-lite"/>
    </source>
</evidence>
<evidence type="ECO:0000313" key="2">
    <source>
        <dbReference type="EMBL" id="KAE9382419.1"/>
    </source>
</evidence>
<sequence length="219" mass="24167">MCTAEFKQMADDEGCIVDLLALWRRQGAITANGRGGLVGLALRILQMVGNSASTECTFSVFGLTHSKIRNRLAPDTVHDITLVRMDRHREHKEAGVVYTRKKRKFGDSEPEVEPTAEQEDEDTPSSTSDVFFSLIVAATADNEDDDSDDDDLHIPAPTPAPTLSTTARIPKYKKITLADLFAYPSATDIHQPFHFYQAHGHASLDMEEEEVAGMFANDA</sequence>
<reference evidence="2" key="1">
    <citation type="journal article" date="2019" name="Environ. Microbiol.">
        <title>Fungal ecological strategies reflected in gene transcription - a case study of two litter decomposers.</title>
        <authorList>
            <person name="Barbi F."/>
            <person name="Kohler A."/>
            <person name="Barry K."/>
            <person name="Baskaran P."/>
            <person name="Daum C."/>
            <person name="Fauchery L."/>
            <person name="Ihrmark K."/>
            <person name="Kuo A."/>
            <person name="LaButti K."/>
            <person name="Lipzen A."/>
            <person name="Morin E."/>
            <person name="Grigoriev I.V."/>
            <person name="Henrissat B."/>
            <person name="Lindahl B."/>
            <person name="Martin F."/>
        </authorList>
    </citation>
    <scope>NUCLEOTIDE SEQUENCE</scope>
    <source>
        <strain evidence="2">JB14</strain>
    </source>
</reference>
<organism evidence="2 3">
    <name type="scientific">Gymnopus androsaceus JB14</name>
    <dbReference type="NCBI Taxonomy" id="1447944"/>
    <lineage>
        <taxon>Eukaryota</taxon>
        <taxon>Fungi</taxon>
        <taxon>Dikarya</taxon>
        <taxon>Basidiomycota</taxon>
        <taxon>Agaricomycotina</taxon>
        <taxon>Agaricomycetes</taxon>
        <taxon>Agaricomycetidae</taxon>
        <taxon>Agaricales</taxon>
        <taxon>Marasmiineae</taxon>
        <taxon>Omphalotaceae</taxon>
        <taxon>Gymnopus</taxon>
    </lineage>
</organism>
<dbReference type="EMBL" id="ML771577">
    <property type="protein sequence ID" value="KAE9382419.1"/>
    <property type="molecule type" value="Genomic_DNA"/>
</dbReference>
<gene>
    <name evidence="2" type="ORF">BT96DRAFT_1027656</name>
</gene>
<feature type="compositionally biased region" description="Acidic residues" evidence="1">
    <location>
        <begin position="108"/>
        <end position="123"/>
    </location>
</feature>